<keyword evidence="3 7" id="KW-0507">mRNA processing</keyword>
<evidence type="ECO:0000256" key="7">
    <source>
        <dbReference type="RuleBase" id="RU367025"/>
    </source>
</evidence>
<sequence length="239" mass="27715">MSGHKADAKALLDDRGYSGPLIRGENPANLIEKPLQDRITETYYWKEQCFALNEASLCDRAVDMNFIGGTYGQQKASPFLCLVFKLLQLQPEREIVLYYLHNEEGFKYLTALAAFYIRLTFEPVEIYKALEPLLSDYRKLRRRRNDGFMITHMDQFIDDLLTKDRMCGTTLWKLPKRQLLEDLELLDERVSPLADEIEAIDNENDDAREGDESREGSDYERRNGANGRSRSRSRSSEGR</sequence>
<feature type="compositionally biased region" description="Basic and acidic residues" evidence="8">
    <location>
        <begin position="205"/>
        <end position="223"/>
    </location>
</feature>
<comment type="function">
    <text evidence="7">Required for pre-mRNA splicing.</text>
</comment>
<dbReference type="OMA" id="GEHFKYL"/>
<proteinExistence type="inferred from homology"/>
<dbReference type="PANTHER" id="PTHR23142">
    <property type="entry name" value="PRE-MRNA-SPLICING FACTOR 38A-RELATED"/>
    <property type="match status" value="1"/>
</dbReference>
<dbReference type="GeneID" id="28894999"/>
<evidence type="ECO:0000313" key="9">
    <source>
        <dbReference type="EMBL" id="KZF23000.1"/>
    </source>
</evidence>
<keyword evidence="4 7" id="KW-0747">Spliceosome</keyword>
<accession>A0A165H573</accession>
<evidence type="ECO:0000256" key="5">
    <source>
        <dbReference type="ARBA" id="ARBA00023187"/>
    </source>
</evidence>
<dbReference type="OrthoDB" id="190958at2759"/>
<gene>
    <name evidence="9" type="ORF">L228DRAFT_210672</name>
</gene>
<evidence type="ECO:0000256" key="8">
    <source>
        <dbReference type="SAM" id="MobiDB-lite"/>
    </source>
</evidence>
<reference evidence="9 10" key="1">
    <citation type="journal article" date="2016" name="Fungal Biol.">
        <title>The genome of Xylona heveae provides a window into fungal endophytism.</title>
        <authorList>
            <person name="Gazis R."/>
            <person name="Kuo A."/>
            <person name="Riley R."/>
            <person name="LaButti K."/>
            <person name="Lipzen A."/>
            <person name="Lin J."/>
            <person name="Amirebrahimi M."/>
            <person name="Hesse C.N."/>
            <person name="Spatafora J.W."/>
            <person name="Henrissat B."/>
            <person name="Hainaut M."/>
            <person name="Grigoriev I.V."/>
            <person name="Hibbett D.S."/>
        </authorList>
    </citation>
    <scope>NUCLEOTIDE SEQUENCE [LARGE SCALE GENOMIC DNA]</scope>
    <source>
        <strain evidence="9 10">TC161</strain>
    </source>
</reference>
<dbReference type="GO" id="GO:0000398">
    <property type="term" value="P:mRNA splicing, via spliceosome"/>
    <property type="evidence" value="ECO:0007669"/>
    <property type="project" value="UniProtKB-UniRule"/>
</dbReference>
<dbReference type="Pfam" id="PF03371">
    <property type="entry name" value="PRP38"/>
    <property type="match status" value="1"/>
</dbReference>
<dbReference type="EMBL" id="KV407458">
    <property type="protein sequence ID" value="KZF23000.1"/>
    <property type="molecule type" value="Genomic_DNA"/>
</dbReference>
<keyword evidence="10" id="KW-1185">Reference proteome</keyword>
<dbReference type="RefSeq" id="XP_018188555.1">
    <property type="nucleotide sequence ID" value="XM_018329862.1"/>
</dbReference>
<evidence type="ECO:0000256" key="6">
    <source>
        <dbReference type="ARBA" id="ARBA00023242"/>
    </source>
</evidence>
<evidence type="ECO:0000256" key="3">
    <source>
        <dbReference type="ARBA" id="ARBA00022664"/>
    </source>
</evidence>
<dbReference type="AlphaFoldDB" id="A0A165H573"/>
<evidence type="ECO:0000256" key="1">
    <source>
        <dbReference type="ARBA" id="ARBA00004123"/>
    </source>
</evidence>
<dbReference type="InterPro" id="IPR005037">
    <property type="entry name" value="PRP38"/>
</dbReference>
<dbReference type="Proteomes" id="UP000076632">
    <property type="component" value="Unassembled WGS sequence"/>
</dbReference>
<dbReference type="InParanoid" id="A0A165H573"/>
<evidence type="ECO:0000256" key="2">
    <source>
        <dbReference type="ARBA" id="ARBA00006164"/>
    </source>
</evidence>
<protein>
    <recommendedName>
        <fullName evidence="7">Pre-mRNA-splicing factor 38</fullName>
    </recommendedName>
</protein>
<dbReference type="GO" id="GO:0005681">
    <property type="term" value="C:spliceosomal complex"/>
    <property type="evidence" value="ECO:0007669"/>
    <property type="project" value="UniProtKB-KW"/>
</dbReference>
<comment type="similarity">
    <text evidence="2 7">Belongs to the PRP38 family.</text>
</comment>
<organism evidence="9 10">
    <name type="scientific">Xylona heveae (strain CBS 132557 / TC161)</name>
    <dbReference type="NCBI Taxonomy" id="1328760"/>
    <lineage>
        <taxon>Eukaryota</taxon>
        <taxon>Fungi</taxon>
        <taxon>Dikarya</taxon>
        <taxon>Ascomycota</taxon>
        <taxon>Pezizomycotina</taxon>
        <taxon>Xylonomycetes</taxon>
        <taxon>Xylonales</taxon>
        <taxon>Xylonaceae</taxon>
        <taxon>Xylona</taxon>
    </lineage>
</organism>
<comment type="subcellular location">
    <subcellularLocation>
        <location evidence="1 7">Nucleus</location>
    </subcellularLocation>
</comment>
<evidence type="ECO:0000256" key="4">
    <source>
        <dbReference type="ARBA" id="ARBA00022728"/>
    </source>
</evidence>
<keyword evidence="5 7" id="KW-0508">mRNA splicing</keyword>
<dbReference type="STRING" id="1328760.A0A165H573"/>
<keyword evidence="6 7" id="KW-0539">Nucleus</keyword>
<evidence type="ECO:0000313" key="10">
    <source>
        <dbReference type="Proteomes" id="UP000076632"/>
    </source>
</evidence>
<name>A0A165H573_XYLHT</name>
<feature type="region of interest" description="Disordered" evidence="8">
    <location>
        <begin position="196"/>
        <end position="239"/>
    </location>
</feature>